<dbReference type="SUPFAM" id="SSF51735">
    <property type="entry name" value="NAD(P)-binding Rossmann-fold domains"/>
    <property type="match status" value="1"/>
</dbReference>
<evidence type="ECO:0000259" key="6">
    <source>
        <dbReference type="SMART" id="SM00829"/>
    </source>
</evidence>
<comment type="cofactor">
    <cofactor evidence="1">
        <name>Zn(2+)</name>
        <dbReference type="ChEBI" id="CHEBI:29105"/>
    </cofactor>
</comment>
<evidence type="ECO:0000313" key="8">
    <source>
        <dbReference type="Proteomes" id="UP000799757"/>
    </source>
</evidence>
<dbReference type="AlphaFoldDB" id="A0A6A6XJS4"/>
<evidence type="ECO:0000256" key="3">
    <source>
        <dbReference type="ARBA" id="ARBA00022723"/>
    </source>
</evidence>
<dbReference type="InterPro" id="IPR013154">
    <property type="entry name" value="ADH-like_N"/>
</dbReference>
<keyword evidence="4" id="KW-0862">Zinc</keyword>
<feature type="domain" description="Enoyl reductase (ER)" evidence="6">
    <location>
        <begin position="10"/>
        <end position="311"/>
    </location>
</feature>
<gene>
    <name evidence="7" type="ORF">K505DRAFT_359059</name>
</gene>
<evidence type="ECO:0000256" key="2">
    <source>
        <dbReference type="ARBA" id="ARBA00008072"/>
    </source>
</evidence>
<proteinExistence type="inferred from homology"/>
<dbReference type="PANTHER" id="PTHR42940:SF8">
    <property type="entry name" value="VACUOLAR PROTEIN SORTING-ASSOCIATED PROTEIN 11"/>
    <property type="match status" value="1"/>
</dbReference>
<dbReference type="Pfam" id="PF08240">
    <property type="entry name" value="ADH_N"/>
    <property type="match status" value="1"/>
</dbReference>
<dbReference type="Pfam" id="PF00107">
    <property type="entry name" value="ADH_zinc_N"/>
    <property type="match status" value="1"/>
</dbReference>
<dbReference type="InterPro" id="IPR013149">
    <property type="entry name" value="ADH-like_C"/>
</dbReference>
<evidence type="ECO:0000256" key="1">
    <source>
        <dbReference type="ARBA" id="ARBA00001947"/>
    </source>
</evidence>
<organism evidence="7 8">
    <name type="scientific">Melanomma pulvis-pyrius CBS 109.77</name>
    <dbReference type="NCBI Taxonomy" id="1314802"/>
    <lineage>
        <taxon>Eukaryota</taxon>
        <taxon>Fungi</taxon>
        <taxon>Dikarya</taxon>
        <taxon>Ascomycota</taxon>
        <taxon>Pezizomycotina</taxon>
        <taxon>Dothideomycetes</taxon>
        <taxon>Pleosporomycetidae</taxon>
        <taxon>Pleosporales</taxon>
        <taxon>Melanommataceae</taxon>
        <taxon>Melanomma</taxon>
    </lineage>
</organism>
<dbReference type="GO" id="GO:0046872">
    <property type="term" value="F:metal ion binding"/>
    <property type="evidence" value="ECO:0007669"/>
    <property type="project" value="UniProtKB-KW"/>
</dbReference>
<sequence length="315" mass="33168">MKAYQWDGPGSGLVLRDVPIPQPSAGEVQLEIQACGLCHSDCHILNGSGAQWIKQRPITLGHEISAKITALGEGVTECHIGQRVGVALIAPATAIGLDFNGGFAQYAVTPVHTIVPLPDDLSFEKACISVDAMASAYHAVVKTAEVTSKMTVGILGLGGLGSVGLRVACIQGATVYGFDVNSSKFEAAKENGAKACFTNFEDAEGIIFDVILDFVGIQATMLAAIGAIKREGKIVLVGMGDSEMTLPSGSIVMKNIEIRGSLGGRKEELPILFELIAAGELVPIVEEVPFEDLNAALHRLEKGEAKARMYVRPNA</sequence>
<dbReference type="Gene3D" id="3.90.180.10">
    <property type="entry name" value="Medium-chain alcohol dehydrogenases, catalytic domain"/>
    <property type="match status" value="1"/>
</dbReference>
<dbReference type="InterPro" id="IPR036291">
    <property type="entry name" value="NAD(P)-bd_dom_sf"/>
</dbReference>
<dbReference type="SUPFAM" id="SSF50129">
    <property type="entry name" value="GroES-like"/>
    <property type="match status" value="1"/>
</dbReference>
<accession>A0A6A6XJS4</accession>
<dbReference type="InterPro" id="IPR011032">
    <property type="entry name" value="GroES-like_sf"/>
</dbReference>
<keyword evidence="8" id="KW-1185">Reference proteome</keyword>
<comment type="similarity">
    <text evidence="2">Belongs to the zinc-containing alcohol dehydrogenase family.</text>
</comment>
<dbReference type="GO" id="GO:0005737">
    <property type="term" value="C:cytoplasm"/>
    <property type="evidence" value="ECO:0007669"/>
    <property type="project" value="TreeGrafter"/>
</dbReference>
<dbReference type="SMART" id="SM00829">
    <property type="entry name" value="PKS_ER"/>
    <property type="match status" value="1"/>
</dbReference>
<keyword evidence="3" id="KW-0479">Metal-binding</keyword>
<keyword evidence="5" id="KW-0560">Oxidoreductase</keyword>
<dbReference type="CDD" id="cd08254">
    <property type="entry name" value="hydroxyacyl_CoA_DH"/>
    <property type="match status" value="1"/>
</dbReference>
<dbReference type="PANTHER" id="PTHR42940">
    <property type="entry name" value="ALCOHOL DEHYDROGENASE 1-RELATED"/>
    <property type="match status" value="1"/>
</dbReference>
<dbReference type="Proteomes" id="UP000799757">
    <property type="component" value="Unassembled WGS sequence"/>
</dbReference>
<dbReference type="EMBL" id="MU001824">
    <property type="protein sequence ID" value="KAF2796701.1"/>
    <property type="molecule type" value="Genomic_DNA"/>
</dbReference>
<dbReference type="OrthoDB" id="1879366at2759"/>
<protein>
    <submittedName>
        <fullName evidence="7">Putative oxidoreductase</fullName>
    </submittedName>
</protein>
<evidence type="ECO:0000256" key="4">
    <source>
        <dbReference type="ARBA" id="ARBA00022833"/>
    </source>
</evidence>
<name>A0A6A6XJS4_9PLEO</name>
<reference evidence="7" key="1">
    <citation type="journal article" date="2020" name="Stud. Mycol.">
        <title>101 Dothideomycetes genomes: a test case for predicting lifestyles and emergence of pathogens.</title>
        <authorList>
            <person name="Haridas S."/>
            <person name="Albert R."/>
            <person name="Binder M."/>
            <person name="Bloem J."/>
            <person name="Labutti K."/>
            <person name="Salamov A."/>
            <person name="Andreopoulos B."/>
            <person name="Baker S."/>
            <person name="Barry K."/>
            <person name="Bills G."/>
            <person name="Bluhm B."/>
            <person name="Cannon C."/>
            <person name="Castanera R."/>
            <person name="Culley D."/>
            <person name="Daum C."/>
            <person name="Ezra D."/>
            <person name="Gonzalez J."/>
            <person name="Henrissat B."/>
            <person name="Kuo A."/>
            <person name="Liang C."/>
            <person name="Lipzen A."/>
            <person name="Lutzoni F."/>
            <person name="Magnuson J."/>
            <person name="Mondo S."/>
            <person name="Nolan M."/>
            <person name="Ohm R."/>
            <person name="Pangilinan J."/>
            <person name="Park H.-J."/>
            <person name="Ramirez L."/>
            <person name="Alfaro M."/>
            <person name="Sun H."/>
            <person name="Tritt A."/>
            <person name="Yoshinaga Y."/>
            <person name="Zwiers L.-H."/>
            <person name="Turgeon B."/>
            <person name="Goodwin S."/>
            <person name="Spatafora J."/>
            <person name="Crous P."/>
            <person name="Grigoriev I."/>
        </authorList>
    </citation>
    <scope>NUCLEOTIDE SEQUENCE</scope>
    <source>
        <strain evidence="7">CBS 109.77</strain>
    </source>
</reference>
<dbReference type="InterPro" id="IPR020843">
    <property type="entry name" value="ER"/>
</dbReference>
<dbReference type="GO" id="GO:0004022">
    <property type="term" value="F:alcohol dehydrogenase (NAD+) activity"/>
    <property type="evidence" value="ECO:0007669"/>
    <property type="project" value="TreeGrafter"/>
</dbReference>
<evidence type="ECO:0000256" key="5">
    <source>
        <dbReference type="ARBA" id="ARBA00023002"/>
    </source>
</evidence>
<evidence type="ECO:0000313" key="7">
    <source>
        <dbReference type="EMBL" id="KAF2796701.1"/>
    </source>
</evidence>